<dbReference type="AlphaFoldDB" id="A0AAE0TBF7"/>
<reference evidence="1" key="1">
    <citation type="journal article" date="2021" name="Genome Biol. Evol.">
        <title>A High-Quality Reference Genome for a Parasitic Bivalve with Doubly Uniparental Inheritance (Bivalvia: Unionida).</title>
        <authorList>
            <person name="Smith C.H."/>
        </authorList>
    </citation>
    <scope>NUCLEOTIDE SEQUENCE</scope>
    <source>
        <strain evidence="1">CHS0354</strain>
    </source>
</reference>
<name>A0AAE0TBF7_9BIVA</name>
<reference evidence="1" key="2">
    <citation type="journal article" date="2021" name="Genome Biol. Evol.">
        <title>Developing a high-quality reference genome for a parasitic bivalve with doubly uniparental inheritance (Bivalvia: Unionida).</title>
        <authorList>
            <person name="Smith C.H."/>
        </authorList>
    </citation>
    <scope>NUCLEOTIDE SEQUENCE</scope>
    <source>
        <strain evidence="1">CHS0354</strain>
        <tissue evidence="1">Mantle</tissue>
    </source>
</reference>
<evidence type="ECO:0000313" key="1">
    <source>
        <dbReference type="EMBL" id="KAK3607340.1"/>
    </source>
</evidence>
<dbReference type="EMBL" id="JAEAOA010002168">
    <property type="protein sequence ID" value="KAK3607340.1"/>
    <property type="molecule type" value="Genomic_DNA"/>
</dbReference>
<gene>
    <name evidence="1" type="ORF">CHS0354_036947</name>
</gene>
<protein>
    <submittedName>
        <fullName evidence="1">Uncharacterized protein</fullName>
    </submittedName>
</protein>
<organism evidence="1 2">
    <name type="scientific">Potamilus streckersoni</name>
    <dbReference type="NCBI Taxonomy" id="2493646"/>
    <lineage>
        <taxon>Eukaryota</taxon>
        <taxon>Metazoa</taxon>
        <taxon>Spiralia</taxon>
        <taxon>Lophotrochozoa</taxon>
        <taxon>Mollusca</taxon>
        <taxon>Bivalvia</taxon>
        <taxon>Autobranchia</taxon>
        <taxon>Heteroconchia</taxon>
        <taxon>Palaeoheterodonta</taxon>
        <taxon>Unionida</taxon>
        <taxon>Unionoidea</taxon>
        <taxon>Unionidae</taxon>
        <taxon>Ambleminae</taxon>
        <taxon>Lampsilini</taxon>
        <taxon>Potamilus</taxon>
    </lineage>
</organism>
<evidence type="ECO:0000313" key="2">
    <source>
        <dbReference type="Proteomes" id="UP001195483"/>
    </source>
</evidence>
<dbReference type="Proteomes" id="UP001195483">
    <property type="component" value="Unassembled WGS sequence"/>
</dbReference>
<comment type="caution">
    <text evidence="1">The sequence shown here is derived from an EMBL/GenBank/DDBJ whole genome shotgun (WGS) entry which is preliminary data.</text>
</comment>
<keyword evidence="2" id="KW-1185">Reference proteome</keyword>
<proteinExistence type="predicted"/>
<reference evidence="1" key="3">
    <citation type="submission" date="2023-05" db="EMBL/GenBank/DDBJ databases">
        <authorList>
            <person name="Smith C.H."/>
        </authorList>
    </citation>
    <scope>NUCLEOTIDE SEQUENCE</scope>
    <source>
        <strain evidence="1">CHS0354</strain>
        <tissue evidence="1">Mantle</tissue>
    </source>
</reference>
<sequence>MHQFEKDSLLVVEQDKSHKTLSVCSEQVHRISPLDEQTRPSSSSSFVTRPSMNDFSKCHLCGIEMWRGSLPDLYRTREEIVISDTAISKSNSGYLSGSEMSSAYSLWKRPNNHKLIGRGKLDVPNALKRREMHRDCGCLTRESQRKCNG</sequence>
<accession>A0AAE0TBF7</accession>